<reference evidence="2 3" key="1">
    <citation type="journal article" date="2022" name="bioRxiv">
        <title>Genomics of Preaxostyla Flagellates Illuminates Evolutionary Transitions and the Path Towards Mitochondrial Loss.</title>
        <authorList>
            <person name="Novak L.V.F."/>
            <person name="Treitli S.C."/>
            <person name="Pyrih J."/>
            <person name="Halakuc P."/>
            <person name="Pipaliya S.V."/>
            <person name="Vacek V."/>
            <person name="Brzon O."/>
            <person name="Soukal P."/>
            <person name="Eme L."/>
            <person name="Dacks J.B."/>
            <person name="Karnkowska A."/>
            <person name="Elias M."/>
            <person name="Hampl V."/>
        </authorList>
    </citation>
    <scope>NUCLEOTIDE SEQUENCE [LARGE SCALE GENOMIC DNA]</scope>
    <source>
        <strain evidence="2">NAU3</strain>
        <tissue evidence="2">Gut</tissue>
    </source>
</reference>
<dbReference type="Proteomes" id="UP001281761">
    <property type="component" value="Unassembled WGS sequence"/>
</dbReference>
<evidence type="ECO:0000313" key="3">
    <source>
        <dbReference type="Proteomes" id="UP001281761"/>
    </source>
</evidence>
<proteinExistence type="predicted"/>
<sequence>MISAPCLSDQIEPTTGSNYFDTLLQPINSELTSLKEQQQRLQALVMDLTSQNGLLLQELARTNEKHDRTIENLEKQVEILLSQQEALKRRLASEFLTRAQMISIVQTPSR</sequence>
<evidence type="ECO:0000313" key="2">
    <source>
        <dbReference type="EMBL" id="KAK2940282.1"/>
    </source>
</evidence>
<gene>
    <name evidence="2" type="ORF">BLNAU_24808</name>
</gene>
<name>A0ABQ9WLE4_9EUKA</name>
<accession>A0ABQ9WLE4</accession>
<dbReference type="EMBL" id="JARBJD010000699">
    <property type="protein sequence ID" value="KAK2940282.1"/>
    <property type="molecule type" value="Genomic_DNA"/>
</dbReference>
<keyword evidence="1" id="KW-0175">Coiled coil</keyword>
<protein>
    <submittedName>
        <fullName evidence="2">Uncharacterized protein</fullName>
    </submittedName>
</protein>
<evidence type="ECO:0000256" key="1">
    <source>
        <dbReference type="SAM" id="Coils"/>
    </source>
</evidence>
<keyword evidence="3" id="KW-1185">Reference proteome</keyword>
<organism evidence="2 3">
    <name type="scientific">Blattamonas nauphoetae</name>
    <dbReference type="NCBI Taxonomy" id="2049346"/>
    <lineage>
        <taxon>Eukaryota</taxon>
        <taxon>Metamonada</taxon>
        <taxon>Preaxostyla</taxon>
        <taxon>Oxymonadida</taxon>
        <taxon>Blattamonas</taxon>
    </lineage>
</organism>
<feature type="coiled-coil region" evidence="1">
    <location>
        <begin position="31"/>
        <end position="90"/>
    </location>
</feature>
<comment type="caution">
    <text evidence="2">The sequence shown here is derived from an EMBL/GenBank/DDBJ whole genome shotgun (WGS) entry which is preliminary data.</text>
</comment>